<proteinExistence type="predicted"/>
<keyword evidence="6" id="KW-1185">Reference proteome</keyword>
<dbReference type="Proteomes" id="UP000037035">
    <property type="component" value="Unassembled WGS sequence"/>
</dbReference>
<evidence type="ECO:0000259" key="4">
    <source>
        <dbReference type="Pfam" id="PF13359"/>
    </source>
</evidence>
<evidence type="ECO:0000313" key="5">
    <source>
        <dbReference type="EMBL" id="KNZ45194.1"/>
    </source>
</evidence>
<organism evidence="5 6">
    <name type="scientific">Puccinia sorghi</name>
    <dbReference type="NCBI Taxonomy" id="27349"/>
    <lineage>
        <taxon>Eukaryota</taxon>
        <taxon>Fungi</taxon>
        <taxon>Dikarya</taxon>
        <taxon>Basidiomycota</taxon>
        <taxon>Pucciniomycotina</taxon>
        <taxon>Pucciniomycetes</taxon>
        <taxon>Pucciniales</taxon>
        <taxon>Pucciniaceae</taxon>
        <taxon>Puccinia</taxon>
    </lineage>
</organism>
<reference evidence="5 6" key="1">
    <citation type="submission" date="2015-08" db="EMBL/GenBank/DDBJ databases">
        <title>Next Generation Sequencing and Analysis of the Genome of Puccinia sorghi L Schw, the Causal Agent of Maize Common Rust.</title>
        <authorList>
            <person name="Rochi L."/>
            <person name="Burguener G."/>
            <person name="Darino M."/>
            <person name="Turjanski A."/>
            <person name="Kreff E."/>
            <person name="Dieguez M.J."/>
            <person name="Sacco F."/>
        </authorList>
    </citation>
    <scope>NUCLEOTIDE SEQUENCE [LARGE SCALE GENOMIC DNA]</scope>
    <source>
        <strain evidence="5 6">RO10H11247</strain>
    </source>
</reference>
<evidence type="ECO:0000313" key="6">
    <source>
        <dbReference type="Proteomes" id="UP000037035"/>
    </source>
</evidence>
<gene>
    <name evidence="5" type="ORF">VP01_83g12</name>
</gene>
<protein>
    <recommendedName>
        <fullName evidence="4">DDE Tnp4 domain-containing protein</fullName>
    </recommendedName>
</protein>
<comment type="caution">
    <text evidence="5">The sequence shown here is derived from an EMBL/GenBank/DDBJ whole genome shotgun (WGS) entry which is preliminary data.</text>
</comment>
<comment type="cofactor">
    <cofactor evidence="1">
        <name>a divalent metal cation</name>
        <dbReference type="ChEBI" id="CHEBI:60240"/>
    </cofactor>
</comment>
<dbReference type="OrthoDB" id="2575743at2759"/>
<evidence type="ECO:0000256" key="2">
    <source>
        <dbReference type="ARBA" id="ARBA00022723"/>
    </source>
</evidence>
<dbReference type="GO" id="GO:0046872">
    <property type="term" value="F:metal ion binding"/>
    <property type="evidence" value="ECO:0007669"/>
    <property type="project" value="UniProtKB-KW"/>
</dbReference>
<dbReference type="VEuPathDB" id="FungiDB:VP01_83g12"/>
<accession>A0A0L6U9G1</accession>
<feature type="domain" description="DDE Tnp4" evidence="4">
    <location>
        <begin position="15"/>
        <end position="102"/>
    </location>
</feature>
<sequence length="191" mass="21365">MHTLPPFLRWLWSFQLAHSLRGRIITTAKVTMGLLGCSHDQCLMSNSILASNPQDFFSGGKYVLANSAFTPTTNLVPAFKQNKNHILSNEEHNLNRHHSGMRDCLKGLRLRVSSKQGSVNEWIITCDILHNFLNQGGSDYDFMDFENEETLQDDSTPNPNGLAIPMGAGGKKKRDIVVAQAKEFRDNGGEY</sequence>
<feature type="chain" id="PRO_5005567808" description="DDE Tnp4 domain-containing protein" evidence="3">
    <location>
        <begin position="23"/>
        <end position="191"/>
    </location>
</feature>
<dbReference type="AlphaFoldDB" id="A0A0L6U9G1"/>
<keyword evidence="3" id="KW-0732">Signal</keyword>
<feature type="signal peptide" evidence="3">
    <location>
        <begin position="1"/>
        <end position="22"/>
    </location>
</feature>
<keyword evidence="2" id="KW-0479">Metal-binding</keyword>
<evidence type="ECO:0000256" key="3">
    <source>
        <dbReference type="SAM" id="SignalP"/>
    </source>
</evidence>
<evidence type="ECO:0000256" key="1">
    <source>
        <dbReference type="ARBA" id="ARBA00001968"/>
    </source>
</evidence>
<dbReference type="EMBL" id="LAVV01013938">
    <property type="protein sequence ID" value="KNZ45194.1"/>
    <property type="molecule type" value="Genomic_DNA"/>
</dbReference>
<dbReference type="Pfam" id="PF13359">
    <property type="entry name" value="DDE_Tnp_4"/>
    <property type="match status" value="1"/>
</dbReference>
<dbReference type="InterPro" id="IPR027806">
    <property type="entry name" value="HARBI1_dom"/>
</dbReference>
<name>A0A0L6U9G1_9BASI</name>